<gene>
    <name evidence="8" type="ORF">ENU31_00875</name>
</gene>
<evidence type="ECO:0000256" key="5">
    <source>
        <dbReference type="ARBA" id="ARBA00023136"/>
    </source>
</evidence>
<keyword evidence="5 6" id="KW-0472">Membrane</keyword>
<evidence type="ECO:0000313" key="8">
    <source>
        <dbReference type="EMBL" id="HGM06950.1"/>
    </source>
</evidence>
<organism evidence="8">
    <name type="scientific">Ignisphaera aggregans</name>
    <dbReference type="NCBI Taxonomy" id="334771"/>
    <lineage>
        <taxon>Archaea</taxon>
        <taxon>Thermoproteota</taxon>
        <taxon>Thermoprotei</taxon>
        <taxon>Desulfurococcales</taxon>
        <taxon>Desulfurococcaceae</taxon>
        <taxon>Ignisphaera</taxon>
    </lineage>
</organism>
<dbReference type="AlphaFoldDB" id="A0A7C4H664"/>
<evidence type="ECO:0000256" key="6">
    <source>
        <dbReference type="SAM" id="Phobius"/>
    </source>
</evidence>
<feature type="transmembrane region" description="Helical" evidence="6">
    <location>
        <begin position="7"/>
        <end position="33"/>
    </location>
</feature>
<proteinExistence type="predicted"/>
<feature type="transmembrane region" description="Helical" evidence="6">
    <location>
        <begin position="77"/>
        <end position="97"/>
    </location>
</feature>
<feature type="transmembrane region" description="Helical" evidence="6">
    <location>
        <begin position="118"/>
        <end position="140"/>
    </location>
</feature>
<feature type="domain" description="Na+/H+ antiporter MnhB subunit-related protein" evidence="7">
    <location>
        <begin position="115"/>
        <end position="251"/>
    </location>
</feature>
<dbReference type="InterPro" id="IPR050622">
    <property type="entry name" value="CPA3_antiporter_subunitB"/>
</dbReference>
<accession>A0A7C4H664</accession>
<reference evidence="8" key="1">
    <citation type="journal article" date="2020" name="mSystems">
        <title>Genome- and Community-Level Interaction Insights into Carbon Utilization and Element Cycling Functions of Hydrothermarchaeota in Hydrothermal Sediment.</title>
        <authorList>
            <person name="Zhou Z."/>
            <person name="Liu Y."/>
            <person name="Xu W."/>
            <person name="Pan J."/>
            <person name="Luo Z.H."/>
            <person name="Li M."/>
        </authorList>
    </citation>
    <scope>NUCLEOTIDE SEQUENCE [LARGE SCALE GENOMIC DNA]</scope>
    <source>
        <strain evidence="8">SpSt-658</strain>
    </source>
</reference>
<evidence type="ECO:0000256" key="1">
    <source>
        <dbReference type="ARBA" id="ARBA00004651"/>
    </source>
</evidence>
<sequence length="273" mass="29572">MKRYIHVVVIVTLIMLTIVLSAAFALGGIALYLPPRNVRSLAEIFLKTTFNPEYRISPMSPEAVTAIVWDYRGLDTLFETSVMFLAIVGALTLFRGLSEKLSQEEIEYRGGLSVIVKTVTRIAIVMIIAVGASLALHGHLTPGGGFQGGATIAVAPMLIIITFSTYYMSRSISVKKAVLLRSIGLSVIALTTFLVLIIALTQNSTAYIFQNQPKVYADYGIPSYLGNTIVLGGTLLLFNAAETFAVAFGFIALLILITIPEDYAKTIVLEGEE</sequence>
<name>A0A7C4H664_9CREN</name>
<keyword evidence="4 6" id="KW-1133">Transmembrane helix</keyword>
<evidence type="ECO:0000256" key="3">
    <source>
        <dbReference type="ARBA" id="ARBA00022692"/>
    </source>
</evidence>
<dbReference type="PANTHER" id="PTHR33932">
    <property type="entry name" value="NA(+)/H(+) ANTIPORTER SUBUNIT B"/>
    <property type="match status" value="1"/>
</dbReference>
<dbReference type="PANTHER" id="PTHR33932:SF4">
    <property type="entry name" value="NA(+)_H(+) ANTIPORTER SUBUNIT B"/>
    <property type="match status" value="1"/>
</dbReference>
<keyword evidence="3 6" id="KW-0812">Transmembrane</keyword>
<feature type="transmembrane region" description="Helical" evidence="6">
    <location>
        <begin position="229"/>
        <end position="257"/>
    </location>
</feature>
<dbReference type="EMBL" id="DTCA01000034">
    <property type="protein sequence ID" value="HGM06950.1"/>
    <property type="molecule type" value="Genomic_DNA"/>
</dbReference>
<comment type="caution">
    <text evidence="8">The sequence shown here is derived from an EMBL/GenBank/DDBJ whole genome shotgun (WGS) entry which is preliminary data.</text>
</comment>
<dbReference type="InterPro" id="IPR007182">
    <property type="entry name" value="MnhB"/>
</dbReference>
<keyword evidence="2" id="KW-1003">Cell membrane</keyword>
<dbReference type="Pfam" id="PF04039">
    <property type="entry name" value="MnhB"/>
    <property type="match status" value="1"/>
</dbReference>
<comment type="subcellular location">
    <subcellularLocation>
        <location evidence="1">Cell membrane</location>
        <topology evidence="1">Multi-pass membrane protein</topology>
    </subcellularLocation>
</comment>
<evidence type="ECO:0000259" key="7">
    <source>
        <dbReference type="Pfam" id="PF04039"/>
    </source>
</evidence>
<dbReference type="GO" id="GO:0005886">
    <property type="term" value="C:plasma membrane"/>
    <property type="evidence" value="ECO:0007669"/>
    <property type="project" value="UniProtKB-SubCell"/>
</dbReference>
<feature type="transmembrane region" description="Helical" evidence="6">
    <location>
        <begin position="146"/>
        <end position="166"/>
    </location>
</feature>
<evidence type="ECO:0000256" key="2">
    <source>
        <dbReference type="ARBA" id="ARBA00022475"/>
    </source>
</evidence>
<feature type="transmembrane region" description="Helical" evidence="6">
    <location>
        <begin position="178"/>
        <end position="200"/>
    </location>
</feature>
<protein>
    <submittedName>
        <fullName evidence="8">Sodium:proton antiporter</fullName>
    </submittedName>
</protein>
<evidence type="ECO:0000256" key="4">
    <source>
        <dbReference type="ARBA" id="ARBA00022989"/>
    </source>
</evidence>